<dbReference type="PANTHER" id="PTHR11953">
    <property type="entry name" value="EXOSOME COMPLEX COMPONENT"/>
    <property type="match status" value="1"/>
</dbReference>
<sequence length="292" mass="30663">MPLDTSTYDLALLRVDGRRWNELRRLHAQIRTQAAADGSSYLEMGNTKVMCVITGPSEDAGKRRGLAASAATAPGGSSAADVAVSIVVGGVQFCGSEEEGQGRQLQPPSVGARSSFRLFKVERIQELQATIAKALAANLHVHLYPRSTIGISLHVLSQDGSLLAALINAATLALVDAGVPMTDYLVACTAGSTSTHSAGDEGADPLVDLNTQEEQELPFLTLGTLGATDKVAVLVCETRVQVSRLEGMMASAADACKGVRNFLDQVVREKGHKMVTEGAVEKGASMAMDIDI</sequence>
<organism evidence="3 4">
    <name type="scientific">Xylaria multiplex</name>
    <dbReference type="NCBI Taxonomy" id="323545"/>
    <lineage>
        <taxon>Eukaryota</taxon>
        <taxon>Fungi</taxon>
        <taxon>Dikarya</taxon>
        <taxon>Ascomycota</taxon>
        <taxon>Pezizomycotina</taxon>
        <taxon>Sordariomycetes</taxon>
        <taxon>Xylariomycetidae</taxon>
        <taxon>Xylariales</taxon>
        <taxon>Xylariaceae</taxon>
        <taxon>Xylaria</taxon>
    </lineage>
</organism>
<dbReference type="GO" id="GO:0071028">
    <property type="term" value="P:nuclear mRNA surveillance"/>
    <property type="evidence" value="ECO:0007669"/>
    <property type="project" value="TreeGrafter"/>
</dbReference>
<dbReference type="GO" id="GO:0016075">
    <property type="term" value="P:rRNA catabolic process"/>
    <property type="evidence" value="ECO:0007669"/>
    <property type="project" value="TreeGrafter"/>
</dbReference>
<feature type="domain" description="Exoribonuclease phosphorolytic" evidence="2">
    <location>
        <begin position="22"/>
        <end position="180"/>
    </location>
</feature>
<evidence type="ECO:0000259" key="2">
    <source>
        <dbReference type="Pfam" id="PF01138"/>
    </source>
</evidence>
<dbReference type="GO" id="GO:0003723">
    <property type="term" value="F:RNA binding"/>
    <property type="evidence" value="ECO:0007669"/>
    <property type="project" value="TreeGrafter"/>
</dbReference>
<accession>A0A7C8MTH0</accession>
<dbReference type="Gene3D" id="3.30.230.70">
    <property type="entry name" value="GHMP Kinase, N-terminal domain"/>
    <property type="match status" value="1"/>
</dbReference>
<dbReference type="OrthoDB" id="437922at2759"/>
<dbReference type="EMBL" id="WUBL01000059">
    <property type="protein sequence ID" value="KAF2967947.1"/>
    <property type="molecule type" value="Genomic_DNA"/>
</dbReference>
<keyword evidence="4" id="KW-1185">Reference proteome</keyword>
<evidence type="ECO:0000313" key="4">
    <source>
        <dbReference type="Proteomes" id="UP000481858"/>
    </source>
</evidence>
<evidence type="ECO:0000313" key="3">
    <source>
        <dbReference type="EMBL" id="KAF2967947.1"/>
    </source>
</evidence>
<dbReference type="GO" id="GO:0000177">
    <property type="term" value="C:cytoplasmic exosome (RNase complex)"/>
    <property type="evidence" value="ECO:0007669"/>
    <property type="project" value="TreeGrafter"/>
</dbReference>
<reference evidence="3 4" key="1">
    <citation type="submission" date="2019-12" db="EMBL/GenBank/DDBJ databases">
        <title>Draft genome sequence of the ascomycete Xylaria multiplex DSM 110363.</title>
        <authorList>
            <person name="Buettner E."/>
            <person name="Kellner H."/>
        </authorList>
    </citation>
    <scope>NUCLEOTIDE SEQUENCE [LARGE SCALE GENOMIC DNA]</scope>
    <source>
        <strain evidence="3 4">DSM 110363</strain>
    </source>
</reference>
<dbReference type="InterPro" id="IPR001247">
    <property type="entry name" value="ExoRNase_PH_dom1"/>
</dbReference>
<dbReference type="InParanoid" id="A0A7C8MTH0"/>
<evidence type="ECO:0000256" key="1">
    <source>
        <dbReference type="ARBA" id="ARBA00006678"/>
    </source>
</evidence>
<dbReference type="GO" id="GO:0071051">
    <property type="term" value="P:poly(A)-dependent snoRNA 3'-end processing"/>
    <property type="evidence" value="ECO:0007669"/>
    <property type="project" value="TreeGrafter"/>
</dbReference>
<protein>
    <recommendedName>
        <fullName evidence="2">Exoribonuclease phosphorolytic domain-containing protein</fullName>
    </recommendedName>
</protein>
<dbReference type="AlphaFoldDB" id="A0A7C8MTH0"/>
<comment type="similarity">
    <text evidence="1">Belongs to the RNase PH family.</text>
</comment>
<dbReference type="SUPFAM" id="SSF54211">
    <property type="entry name" value="Ribosomal protein S5 domain 2-like"/>
    <property type="match status" value="1"/>
</dbReference>
<dbReference type="SUPFAM" id="SSF55666">
    <property type="entry name" value="Ribonuclease PH domain 2-like"/>
    <property type="match status" value="1"/>
</dbReference>
<dbReference type="Proteomes" id="UP000481858">
    <property type="component" value="Unassembled WGS sequence"/>
</dbReference>
<name>A0A7C8MTH0_9PEZI</name>
<dbReference type="InterPro" id="IPR027408">
    <property type="entry name" value="PNPase/RNase_PH_dom_sf"/>
</dbReference>
<dbReference type="InterPro" id="IPR020568">
    <property type="entry name" value="Ribosomal_Su5_D2-typ_SF"/>
</dbReference>
<proteinExistence type="inferred from homology"/>
<dbReference type="GO" id="GO:0034475">
    <property type="term" value="P:U4 snRNA 3'-end processing"/>
    <property type="evidence" value="ECO:0007669"/>
    <property type="project" value="TreeGrafter"/>
</dbReference>
<dbReference type="FunCoup" id="A0A7C8MTH0">
    <property type="interactions" value="771"/>
</dbReference>
<gene>
    <name evidence="3" type="ORF">GQX73_g5632</name>
</gene>
<dbReference type="InterPro" id="IPR036345">
    <property type="entry name" value="ExoRNase_PH_dom2_sf"/>
</dbReference>
<dbReference type="Pfam" id="PF01138">
    <property type="entry name" value="RNase_PH"/>
    <property type="match status" value="1"/>
</dbReference>
<dbReference type="InterPro" id="IPR050080">
    <property type="entry name" value="RNase_PH"/>
</dbReference>
<comment type="caution">
    <text evidence="3">The sequence shown here is derived from an EMBL/GenBank/DDBJ whole genome shotgun (WGS) entry which is preliminary data.</text>
</comment>
<dbReference type="PANTHER" id="PTHR11953:SF0">
    <property type="entry name" value="EXOSOME COMPLEX COMPONENT RRP41"/>
    <property type="match status" value="1"/>
</dbReference>
<dbReference type="GO" id="GO:0000176">
    <property type="term" value="C:nuclear exosome (RNase complex)"/>
    <property type="evidence" value="ECO:0007669"/>
    <property type="project" value="TreeGrafter"/>
</dbReference>
<dbReference type="GO" id="GO:0005730">
    <property type="term" value="C:nucleolus"/>
    <property type="evidence" value="ECO:0007669"/>
    <property type="project" value="TreeGrafter"/>
</dbReference>